<proteinExistence type="predicted"/>
<reference evidence="1 2" key="1">
    <citation type="submission" date="2015-03" db="EMBL/GenBank/DDBJ databases">
        <title>Genome assembly of Sandaracinus amylolyticus DSM 53668.</title>
        <authorList>
            <person name="Sharma G."/>
            <person name="Subramanian S."/>
        </authorList>
    </citation>
    <scope>NUCLEOTIDE SEQUENCE [LARGE SCALE GENOMIC DNA]</scope>
    <source>
        <strain evidence="1 2">DSM 53668</strain>
    </source>
</reference>
<evidence type="ECO:0000313" key="1">
    <source>
        <dbReference type="EMBL" id="AKF05954.1"/>
    </source>
</evidence>
<protein>
    <submittedName>
        <fullName evidence="1">Uncharacterized protein</fullName>
    </submittedName>
</protein>
<dbReference type="Proteomes" id="UP000034883">
    <property type="component" value="Chromosome"/>
</dbReference>
<sequence length="200" mass="21973">MAETVILAPRSPVPPNSHLRGTVLANSMRQVEERGVADAYWATLAAEHVKAMRELVATSWVPVEVALAHYQAMSVLIPDAAEQVAIGRESAARVQNAYIETLLRAMRASGAGVSMELVLAQAQKVFDRVMIGGSAAVYKTGMKDARIECLGTRMVQAPYFRNGWQGWFESSLGLVTRRVFLKQIPEMLNAEHMAFAVSWV</sequence>
<dbReference type="EMBL" id="CP011125">
    <property type="protein sequence ID" value="AKF05954.1"/>
    <property type="molecule type" value="Genomic_DNA"/>
</dbReference>
<name>A0A0F6SEX5_9BACT</name>
<evidence type="ECO:0000313" key="2">
    <source>
        <dbReference type="Proteomes" id="UP000034883"/>
    </source>
</evidence>
<dbReference type="AlphaFoldDB" id="A0A0F6SEX5"/>
<organism evidence="1 2">
    <name type="scientific">Sandaracinus amylolyticus</name>
    <dbReference type="NCBI Taxonomy" id="927083"/>
    <lineage>
        <taxon>Bacteria</taxon>
        <taxon>Pseudomonadati</taxon>
        <taxon>Myxococcota</taxon>
        <taxon>Polyangia</taxon>
        <taxon>Polyangiales</taxon>
        <taxon>Sandaracinaceae</taxon>
        <taxon>Sandaracinus</taxon>
    </lineage>
</organism>
<dbReference type="KEGG" id="samy:DB32_003103"/>
<dbReference type="RefSeq" id="WP_053233168.1">
    <property type="nucleotide sequence ID" value="NZ_CP011125.1"/>
</dbReference>
<keyword evidence="2" id="KW-1185">Reference proteome</keyword>
<gene>
    <name evidence="1" type="ORF">DB32_003103</name>
</gene>
<accession>A0A0F6SEX5</accession>